<dbReference type="Gene3D" id="3.60.40.10">
    <property type="entry name" value="PPM-type phosphatase domain"/>
    <property type="match status" value="1"/>
</dbReference>
<organism evidence="3 4">
    <name type="scientific">Rivihabitans pingtungensis</name>
    <dbReference type="NCBI Taxonomy" id="1054498"/>
    <lineage>
        <taxon>Bacteria</taxon>
        <taxon>Pseudomonadati</taxon>
        <taxon>Pseudomonadota</taxon>
        <taxon>Betaproteobacteria</taxon>
        <taxon>Neisseriales</taxon>
        <taxon>Aquaspirillaceae</taxon>
        <taxon>Rivihabitans</taxon>
    </lineage>
</organism>
<dbReference type="AlphaFoldDB" id="A0A318KC86"/>
<name>A0A318KC86_9NEIS</name>
<evidence type="ECO:0000313" key="4">
    <source>
        <dbReference type="Proteomes" id="UP000247555"/>
    </source>
</evidence>
<keyword evidence="4" id="KW-1185">Reference proteome</keyword>
<dbReference type="EMBL" id="QJKI01000032">
    <property type="protein sequence ID" value="PXX74490.1"/>
    <property type="molecule type" value="Genomic_DNA"/>
</dbReference>
<reference evidence="3 4" key="1">
    <citation type="submission" date="2018-05" db="EMBL/GenBank/DDBJ databases">
        <title>Genomic Encyclopedia of Type Strains, Phase IV (KMG-IV): sequencing the most valuable type-strain genomes for metagenomic binning, comparative biology and taxonomic classification.</title>
        <authorList>
            <person name="Goeker M."/>
        </authorList>
    </citation>
    <scope>NUCLEOTIDE SEQUENCE [LARGE SCALE GENOMIC DNA]</scope>
    <source>
        <strain evidence="3 4">DSM 29661</strain>
    </source>
</reference>
<feature type="domain" description="PPM-type phosphatase" evidence="2">
    <location>
        <begin position="258"/>
        <end position="509"/>
    </location>
</feature>
<evidence type="ECO:0000313" key="3">
    <source>
        <dbReference type="EMBL" id="PXX74490.1"/>
    </source>
</evidence>
<sequence length="526" mass="57960">MLYDYSEKFFAIASASEQDVEKRHMEFVNKHGKVISDLYQHLKQAAVIPPVVEEEVRPSVIPVLDQPSTRKIENEYSSKQRLPPSPSEIKSTAMPSNVPPAKEILPDQSAILPAANSSAGPPAVVPRLMTPVILFQLRNARQSQPFDEKFIVSPVEPEVHLVAVDIPANLGLRWEPGTLRVQGVPMVSGEHPIDLKYHVSKDKSAPIQRARVTLFVNPDPKLLWENKPSDRTLPHWKVDELCEARQVTSKYIVAARKRGRSHAHVGSCCDDDFFIETLVHDDDEQHIAIVADGAGSASEARLGSKLAVEAAGAELKALLTGAEDRTRNIQQAVQTQSAEQLTNVLRFLLGRAAHAAMVALNNEARKRPEPAKALKALSTTLLIGLSCKVGAQWLCAAYWIGDGAAGVLLPDGKVKLLGEPDSGEYSGQTRFLDSSAVTPDELHGRIRHCLVEDYKAFILMTDGVSDPKFETEALLAHGEAWQALWAELEDQVQLAQRDADVAKRLLAWLDFWSPGNHDDRTIALIY</sequence>
<evidence type="ECO:0000259" key="2">
    <source>
        <dbReference type="Pfam" id="PF13672"/>
    </source>
</evidence>
<dbReference type="Pfam" id="PF13672">
    <property type="entry name" value="PP2C_2"/>
    <property type="match status" value="1"/>
</dbReference>
<comment type="caution">
    <text evidence="3">The sequence shown here is derived from an EMBL/GenBank/DDBJ whole genome shotgun (WGS) entry which is preliminary data.</text>
</comment>
<dbReference type="SUPFAM" id="SSF81606">
    <property type="entry name" value="PP2C-like"/>
    <property type="match status" value="1"/>
</dbReference>
<gene>
    <name evidence="3" type="ORF">DFR34_13232</name>
</gene>
<accession>A0A318KC86</accession>
<protein>
    <submittedName>
        <fullName evidence="3">Serine/threonine protein phosphatase PrpC</fullName>
    </submittedName>
</protein>
<proteinExistence type="predicted"/>
<feature type="region of interest" description="Disordered" evidence="1">
    <location>
        <begin position="72"/>
        <end position="103"/>
    </location>
</feature>
<dbReference type="InterPro" id="IPR036457">
    <property type="entry name" value="PPM-type-like_dom_sf"/>
</dbReference>
<dbReference type="InterPro" id="IPR001932">
    <property type="entry name" value="PPM-type_phosphatase-like_dom"/>
</dbReference>
<dbReference type="Proteomes" id="UP000247555">
    <property type="component" value="Unassembled WGS sequence"/>
</dbReference>
<evidence type="ECO:0000256" key="1">
    <source>
        <dbReference type="SAM" id="MobiDB-lite"/>
    </source>
</evidence>